<evidence type="ECO:0000256" key="13">
    <source>
        <dbReference type="ARBA" id="ARBA00022842"/>
    </source>
</evidence>
<dbReference type="SUPFAM" id="SSF47831">
    <property type="entry name" value="Enzyme I of the PEP:sugar phosphotransferase system HPr-binding (sub)domain"/>
    <property type="match status" value="1"/>
</dbReference>
<evidence type="ECO:0000256" key="14">
    <source>
        <dbReference type="SAM" id="Coils"/>
    </source>
</evidence>
<dbReference type="Gene3D" id="3.50.30.10">
    <property type="entry name" value="Phosphohistidine domain"/>
    <property type="match status" value="1"/>
</dbReference>
<dbReference type="InterPro" id="IPR015813">
    <property type="entry name" value="Pyrv/PenolPyrv_kinase-like_dom"/>
</dbReference>
<keyword evidence="12" id="KW-0418">Kinase</keyword>
<evidence type="ECO:0000256" key="3">
    <source>
        <dbReference type="ARBA" id="ARBA00004496"/>
    </source>
</evidence>
<evidence type="ECO:0000256" key="6">
    <source>
        <dbReference type="ARBA" id="ARBA00022448"/>
    </source>
</evidence>
<keyword evidence="6" id="KW-0813">Transport</keyword>
<keyword evidence="13" id="KW-0460">Magnesium</keyword>
<dbReference type="PANTHER" id="PTHR46244:SF6">
    <property type="entry name" value="PHOSPHOENOLPYRUVATE-PROTEIN PHOSPHOTRANSFERASE"/>
    <property type="match status" value="1"/>
</dbReference>
<dbReference type="InterPro" id="IPR008279">
    <property type="entry name" value="PEP-util_enz_mobile_dom"/>
</dbReference>
<comment type="catalytic activity">
    <reaction evidence="1">
        <text>L-histidyl-[protein] + phosphoenolpyruvate = N(pros)-phospho-L-histidyl-[protein] + pyruvate</text>
        <dbReference type="Rhea" id="RHEA:23880"/>
        <dbReference type="Rhea" id="RHEA-COMP:9745"/>
        <dbReference type="Rhea" id="RHEA-COMP:9746"/>
        <dbReference type="ChEBI" id="CHEBI:15361"/>
        <dbReference type="ChEBI" id="CHEBI:29979"/>
        <dbReference type="ChEBI" id="CHEBI:58702"/>
        <dbReference type="ChEBI" id="CHEBI:64837"/>
        <dbReference type="EC" id="2.7.3.9"/>
    </reaction>
</comment>
<keyword evidence="17" id="KW-1185">Reference proteome</keyword>
<dbReference type="InterPro" id="IPR003018">
    <property type="entry name" value="GAF"/>
</dbReference>
<dbReference type="InterPro" id="IPR036618">
    <property type="entry name" value="PtsI_HPr-bd_sf"/>
</dbReference>
<keyword evidence="10" id="KW-0598">Phosphotransferase system</keyword>
<dbReference type="GO" id="GO:0009401">
    <property type="term" value="P:phosphoenolpyruvate-dependent sugar phosphotransferase system"/>
    <property type="evidence" value="ECO:0007669"/>
    <property type="project" value="UniProtKB-KW"/>
</dbReference>
<dbReference type="RefSeq" id="WP_146398849.1">
    <property type="nucleotide sequence ID" value="NZ_SJPJ01000001.1"/>
</dbReference>
<dbReference type="Pfam" id="PF05524">
    <property type="entry name" value="PEP-utilisers_N"/>
    <property type="match status" value="1"/>
</dbReference>
<evidence type="ECO:0000256" key="8">
    <source>
        <dbReference type="ARBA" id="ARBA00022597"/>
    </source>
</evidence>
<evidence type="ECO:0000259" key="15">
    <source>
        <dbReference type="SMART" id="SM00065"/>
    </source>
</evidence>
<evidence type="ECO:0000256" key="7">
    <source>
        <dbReference type="ARBA" id="ARBA00022490"/>
    </source>
</evidence>
<evidence type="ECO:0000313" key="16">
    <source>
        <dbReference type="EMBL" id="TWT82377.1"/>
    </source>
</evidence>
<keyword evidence="8" id="KW-0762">Sugar transport</keyword>
<evidence type="ECO:0000256" key="5">
    <source>
        <dbReference type="ARBA" id="ARBA00012232"/>
    </source>
</evidence>
<dbReference type="SUPFAM" id="SSF55781">
    <property type="entry name" value="GAF domain-like"/>
    <property type="match status" value="1"/>
</dbReference>
<keyword evidence="16" id="KW-0670">Pyruvate</keyword>
<evidence type="ECO:0000256" key="4">
    <source>
        <dbReference type="ARBA" id="ARBA00007837"/>
    </source>
</evidence>
<keyword evidence="14" id="KW-0175">Coiled coil</keyword>
<dbReference type="InterPro" id="IPR008731">
    <property type="entry name" value="PTS_EIN"/>
</dbReference>
<comment type="caution">
    <text evidence="16">The sequence shown here is derived from an EMBL/GenBank/DDBJ whole genome shotgun (WGS) entry which is preliminary data.</text>
</comment>
<evidence type="ECO:0000256" key="2">
    <source>
        <dbReference type="ARBA" id="ARBA00001946"/>
    </source>
</evidence>
<keyword evidence="11" id="KW-0479">Metal-binding</keyword>
<name>A0A5C5Z5P3_9BACT</name>
<comment type="cofactor">
    <cofactor evidence="2">
        <name>Mg(2+)</name>
        <dbReference type="ChEBI" id="CHEBI:18420"/>
    </cofactor>
</comment>
<dbReference type="NCBIfam" id="TIGR01417">
    <property type="entry name" value="PTS_I_fam"/>
    <property type="match status" value="1"/>
</dbReference>
<dbReference type="PANTHER" id="PTHR46244">
    <property type="entry name" value="PHOSPHOENOLPYRUVATE-PROTEIN PHOSPHOTRANSFERASE"/>
    <property type="match status" value="1"/>
</dbReference>
<evidence type="ECO:0000256" key="10">
    <source>
        <dbReference type="ARBA" id="ARBA00022683"/>
    </source>
</evidence>
<dbReference type="OrthoDB" id="9765468at2"/>
<dbReference type="SMART" id="SM00065">
    <property type="entry name" value="GAF"/>
    <property type="match status" value="1"/>
</dbReference>
<dbReference type="Gene3D" id="3.20.20.60">
    <property type="entry name" value="Phosphoenolpyruvate-binding domains"/>
    <property type="match status" value="1"/>
</dbReference>
<evidence type="ECO:0000256" key="9">
    <source>
        <dbReference type="ARBA" id="ARBA00022679"/>
    </source>
</evidence>
<dbReference type="Proteomes" id="UP000315010">
    <property type="component" value="Unassembled WGS sequence"/>
</dbReference>
<keyword evidence="7" id="KW-0963">Cytoplasm</keyword>
<gene>
    <name evidence="16" type="primary">ptsI_1</name>
    <name evidence="16" type="ORF">CA13_38400</name>
</gene>
<evidence type="ECO:0000313" key="17">
    <source>
        <dbReference type="Proteomes" id="UP000315010"/>
    </source>
</evidence>
<comment type="subcellular location">
    <subcellularLocation>
        <location evidence="3">Cytoplasm</location>
    </subcellularLocation>
</comment>
<dbReference type="GO" id="GO:0016301">
    <property type="term" value="F:kinase activity"/>
    <property type="evidence" value="ECO:0007669"/>
    <property type="project" value="UniProtKB-KW"/>
</dbReference>
<dbReference type="InterPro" id="IPR050499">
    <property type="entry name" value="PEP-utilizing_PTS_enzyme"/>
</dbReference>
<dbReference type="PRINTS" id="PR01736">
    <property type="entry name" value="PHPHTRNFRASE"/>
</dbReference>
<accession>A0A5C5Z5P3</accession>
<keyword evidence="9 16" id="KW-0808">Transferase</keyword>
<organism evidence="16 17">
    <name type="scientific">Novipirellula herctigrandis</name>
    <dbReference type="NCBI Taxonomy" id="2527986"/>
    <lineage>
        <taxon>Bacteria</taxon>
        <taxon>Pseudomonadati</taxon>
        <taxon>Planctomycetota</taxon>
        <taxon>Planctomycetia</taxon>
        <taxon>Pirellulales</taxon>
        <taxon>Pirellulaceae</taxon>
        <taxon>Novipirellula</taxon>
    </lineage>
</organism>
<dbReference type="Gene3D" id="3.30.450.40">
    <property type="match status" value="1"/>
</dbReference>
<feature type="coiled-coil region" evidence="14">
    <location>
        <begin position="434"/>
        <end position="461"/>
    </location>
</feature>
<dbReference type="EC" id="2.7.3.9" evidence="5"/>
<reference evidence="16 17" key="1">
    <citation type="submission" date="2019-02" db="EMBL/GenBank/DDBJ databases">
        <title>Deep-cultivation of Planctomycetes and their phenomic and genomic characterization uncovers novel biology.</title>
        <authorList>
            <person name="Wiegand S."/>
            <person name="Jogler M."/>
            <person name="Boedeker C."/>
            <person name="Pinto D."/>
            <person name="Vollmers J."/>
            <person name="Rivas-Marin E."/>
            <person name="Kohn T."/>
            <person name="Peeters S.H."/>
            <person name="Heuer A."/>
            <person name="Rast P."/>
            <person name="Oberbeckmann S."/>
            <person name="Bunk B."/>
            <person name="Jeske O."/>
            <person name="Meyerdierks A."/>
            <person name="Storesund J.E."/>
            <person name="Kallscheuer N."/>
            <person name="Luecker S."/>
            <person name="Lage O.M."/>
            <person name="Pohl T."/>
            <person name="Merkel B.J."/>
            <person name="Hornburger P."/>
            <person name="Mueller R.-W."/>
            <person name="Bruemmer F."/>
            <person name="Labrenz M."/>
            <person name="Spormann A.M."/>
            <person name="Op Den Camp H."/>
            <person name="Overmann J."/>
            <person name="Amann R."/>
            <person name="Jetten M.S.M."/>
            <person name="Mascher T."/>
            <person name="Medema M.H."/>
            <person name="Devos D.P."/>
            <person name="Kaster A.-K."/>
            <person name="Ovreas L."/>
            <person name="Rohde M."/>
            <person name="Galperin M.Y."/>
            <person name="Jogler C."/>
        </authorList>
    </citation>
    <scope>NUCLEOTIDE SEQUENCE [LARGE SCALE GENOMIC DNA]</scope>
    <source>
        <strain evidence="16 17">CA13</strain>
    </source>
</reference>
<dbReference type="GO" id="GO:0046872">
    <property type="term" value="F:metal ion binding"/>
    <property type="evidence" value="ECO:0007669"/>
    <property type="project" value="UniProtKB-KW"/>
</dbReference>
<dbReference type="AlphaFoldDB" id="A0A5C5Z5P3"/>
<protein>
    <recommendedName>
        <fullName evidence="5">phosphoenolpyruvate--protein phosphotransferase</fullName>
        <ecNumber evidence="5">2.7.3.9</ecNumber>
    </recommendedName>
</protein>
<sequence length="781" mass="86994">MILSSPRRAIPITPHERLGLSTLEDISKLILKSHGLNETLTNIVRLVASRMHTEVCSIYLLEDARLTLRATIGLPIGLVGRTQMAVGEGLIGYTAETCAVVNVNEPQNHPRFHYIESSNEESYHSFLGIPLFDRQHLIGVMAIQTTEPRVFDPIEISTLSTIAFQLSSVVASARLLDKLERDQADSSTLSSGLPDVAEPKEIVSVIRGTSAFAGVAIGPAFLIDESIGCSDFTDDEPIDSQSEKDRLEDALEKSRIETLCLEKRLAERLSEEDAAIFHSHLMILQDRVFIDKLHAKINEGRSVVYAIKHVVEDYVRAFRRIDDAYLRERAVDMEDIGRRMLSQLLDRNREPIHLNQPCIVVAKELMPSDVAMLDHHQILGLVLESADSNSHAVIIAKSLGIPALIGAKGGLRHIEPGAPLILDANSGCLHVEPSEQVRREYQRLQADSLRQKEQLEQYKDRDAVTCDGVRVALRANVGLLSDIEIAHRCGAEGVGLYRTEFPYMARTDFPDRESQYEIYRRVVESFEGQSVTIRTLDIGGDKMLSYFDAPSEENPFLGWRSVRVSLDHLDIFRTQIEAILMASTHGNVKLMFPMITNMDEIIRCKELVAEAKQKLLAEGWSVPDVPLGVMVEVPAAISLADYFAREVDFFALGTNDLVQYMLAADRGNSRIQHYYDSLHPAVLHAIAHMVDVAKRHKKELCICGEMASDPACFALLVGLGLREFSVSSPAILPLKALLSKLSSCELEKLGKVLLSEPHGRRIRERVENMISQAESKFSSEA</sequence>
<evidence type="ECO:0000256" key="12">
    <source>
        <dbReference type="ARBA" id="ARBA00022777"/>
    </source>
</evidence>
<dbReference type="Gene3D" id="1.10.274.10">
    <property type="entry name" value="PtsI, HPr-binding domain"/>
    <property type="match status" value="1"/>
</dbReference>
<dbReference type="SUPFAM" id="SSF51621">
    <property type="entry name" value="Phosphoenolpyruvate/pyruvate domain"/>
    <property type="match status" value="1"/>
</dbReference>
<feature type="domain" description="GAF" evidence="15">
    <location>
        <begin position="35"/>
        <end position="180"/>
    </location>
</feature>
<dbReference type="Pfam" id="PF01590">
    <property type="entry name" value="GAF"/>
    <property type="match status" value="1"/>
</dbReference>
<dbReference type="InterPro" id="IPR006318">
    <property type="entry name" value="PTS_EI-like"/>
</dbReference>
<proteinExistence type="inferred from homology"/>
<dbReference type="InterPro" id="IPR040442">
    <property type="entry name" value="Pyrv_kinase-like_dom_sf"/>
</dbReference>
<dbReference type="InterPro" id="IPR036637">
    <property type="entry name" value="Phosphohistidine_dom_sf"/>
</dbReference>
<dbReference type="InterPro" id="IPR029016">
    <property type="entry name" value="GAF-like_dom_sf"/>
</dbReference>
<dbReference type="Pfam" id="PF00391">
    <property type="entry name" value="PEP-utilizers"/>
    <property type="match status" value="1"/>
</dbReference>
<dbReference type="GO" id="GO:0005737">
    <property type="term" value="C:cytoplasm"/>
    <property type="evidence" value="ECO:0007669"/>
    <property type="project" value="UniProtKB-SubCell"/>
</dbReference>
<dbReference type="InterPro" id="IPR000121">
    <property type="entry name" value="PEP_util_C"/>
</dbReference>
<evidence type="ECO:0000256" key="11">
    <source>
        <dbReference type="ARBA" id="ARBA00022723"/>
    </source>
</evidence>
<evidence type="ECO:0000256" key="1">
    <source>
        <dbReference type="ARBA" id="ARBA00000683"/>
    </source>
</evidence>
<dbReference type="SUPFAM" id="SSF52009">
    <property type="entry name" value="Phosphohistidine domain"/>
    <property type="match status" value="1"/>
</dbReference>
<dbReference type="Pfam" id="PF02896">
    <property type="entry name" value="PEP-utilizers_C"/>
    <property type="match status" value="1"/>
</dbReference>
<dbReference type="EMBL" id="SJPJ01000001">
    <property type="protein sequence ID" value="TWT82377.1"/>
    <property type="molecule type" value="Genomic_DNA"/>
</dbReference>
<comment type="similarity">
    <text evidence="4">Belongs to the PEP-utilizing enzyme family.</text>
</comment>
<dbReference type="NCBIfam" id="NF008283">
    <property type="entry name" value="PRK11061.1"/>
    <property type="match status" value="1"/>
</dbReference>
<dbReference type="GO" id="GO:0008965">
    <property type="term" value="F:phosphoenolpyruvate-protein phosphotransferase activity"/>
    <property type="evidence" value="ECO:0007669"/>
    <property type="project" value="UniProtKB-EC"/>
</dbReference>